<accession>A0A1F7HKK1</accession>
<organism evidence="1 2">
    <name type="scientific">Candidatus Roizmanbacteria bacterium RIFCSPHIGHO2_12_FULL_33_9</name>
    <dbReference type="NCBI Taxonomy" id="1802045"/>
    <lineage>
        <taxon>Bacteria</taxon>
        <taxon>Candidatus Roizmaniibacteriota</taxon>
    </lineage>
</organism>
<comment type="caution">
    <text evidence="1">The sequence shown here is derived from an EMBL/GenBank/DDBJ whole genome shotgun (WGS) entry which is preliminary data.</text>
</comment>
<dbReference type="AlphaFoldDB" id="A0A1F7HKK1"/>
<reference evidence="1 2" key="1">
    <citation type="journal article" date="2016" name="Nat. Commun.">
        <title>Thousands of microbial genomes shed light on interconnected biogeochemical processes in an aquifer system.</title>
        <authorList>
            <person name="Anantharaman K."/>
            <person name="Brown C.T."/>
            <person name="Hug L.A."/>
            <person name="Sharon I."/>
            <person name="Castelle C.J."/>
            <person name="Probst A.J."/>
            <person name="Thomas B.C."/>
            <person name="Singh A."/>
            <person name="Wilkins M.J."/>
            <person name="Karaoz U."/>
            <person name="Brodie E.L."/>
            <person name="Williams K.H."/>
            <person name="Hubbard S.S."/>
            <person name="Banfield J.F."/>
        </authorList>
    </citation>
    <scope>NUCLEOTIDE SEQUENCE [LARGE SCALE GENOMIC DNA]</scope>
</reference>
<evidence type="ECO:0000313" key="1">
    <source>
        <dbReference type="EMBL" id="OGK31506.1"/>
    </source>
</evidence>
<name>A0A1F7HKK1_9BACT</name>
<sequence length="170" mass="18484">MKELIKNKKFLAIFAAALVLIIALIFFFTGRSRVEGLEPQEQLTNIEAIPTVDSSVIVDLKVGKRSGEVILTIQNAPEGTRSIEYQLTYDAVSREQGGSVVPRGVIGKCVKQSGSQNTWSCEQPNSGEAIVLGTCSSGTCVYDNITGDINVQLKFTGSYGDKIFEKDFNL</sequence>
<proteinExistence type="predicted"/>
<gene>
    <name evidence="1" type="ORF">A3F29_04135</name>
</gene>
<protein>
    <submittedName>
        <fullName evidence="1">Uncharacterized protein</fullName>
    </submittedName>
</protein>
<dbReference type="Proteomes" id="UP000177199">
    <property type="component" value="Unassembled WGS sequence"/>
</dbReference>
<dbReference type="EMBL" id="MFZV01000004">
    <property type="protein sequence ID" value="OGK31506.1"/>
    <property type="molecule type" value="Genomic_DNA"/>
</dbReference>
<evidence type="ECO:0000313" key="2">
    <source>
        <dbReference type="Proteomes" id="UP000177199"/>
    </source>
</evidence>